<dbReference type="InterPro" id="IPR018768">
    <property type="entry name" value="DUF2344"/>
</dbReference>
<feature type="domain" description="DUF2344" evidence="1">
    <location>
        <begin position="3"/>
        <end position="180"/>
    </location>
</feature>
<dbReference type="Pfam" id="PF10105">
    <property type="entry name" value="DUF2344"/>
    <property type="match status" value="1"/>
</dbReference>
<dbReference type="NCBIfam" id="TIGR03936">
    <property type="entry name" value="sam_1_link_chp"/>
    <property type="match status" value="1"/>
</dbReference>
<evidence type="ECO:0000259" key="1">
    <source>
        <dbReference type="Pfam" id="PF10105"/>
    </source>
</evidence>
<evidence type="ECO:0000313" key="2">
    <source>
        <dbReference type="EMBL" id="XCI29766.1"/>
    </source>
</evidence>
<dbReference type="EMBL" id="CP159485">
    <property type="protein sequence ID" value="XCI29766.1"/>
    <property type="molecule type" value="Genomic_DNA"/>
</dbReference>
<name>A0AAU8HWK2_9FIRM</name>
<gene>
    <name evidence="2" type="ORF">PRVXH_001108</name>
</gene>
<reference evidence="2" key="1">
    <citation type="journal article" date="2018" name="Antonie Van Leeuwenhoek">
        <title>Proteinivorax hydrogeniformans sp. nov., an anaerobic, haloalkaliphilic bacterium fermenting proteinaceous compounds with high hydrogen production.</title>
        <authorList>
            <person name="Boltyanskaya Y."/>
            <person name="Detkova E."/>
            <person name="Pimenov N."/>
            <person name="Kevbrin V."/>
        </authorList>
    </citation>
    <scope>NUCLEOTIDE SEQUENCE</scope>
    <source>
        <strain evidence="2">Z-710</strain>
    </source>
</reference>
<accession>A0AAU8HWK2</accession>
<organism evidence="2">
    <name type="scientific">Proteinivorax hydrogeniformans</name>
    <dbReference type="NCBI Taxonomy" id="1826727"/>
    <lineage>
        <taxon>Bacteria</taxon>
        <taxon>Bacillati</taxon>
        <taxon>Bacillota</taxon>
        <taxon>Clostridia</taxon>
        <taxon>Eubacteriales</taxon>
        <taxon>Proteinivoracaceae</taxon>
        <taxon>Proteinivorax</taxon>
    </lineage>
</organism>
<dbReference type="RefSeq" id="WP_353894313.1">
    <property type="nucleotide sequence ID" value="NZ_CP159485.1"/>
</dbReference>
<reference evidence="2" key="2">
    <citation type="submission" date="2024-06" db="EMBL/GenBank/DDBJ databases">
        <authorList>
            <person name="Petrova K.O."/>
            <person name="Toshchakov S.V."/>
            <person name="Boltjanskaja Y.V."/>
            <person name="Kevbrin V.V."/>
        </authorList>
    </citation>
    <scope>NUCLEOTIDE SEQUENCE</scope>
    <source>
        <strain evidence="2">Z-710</strain>
    </source>
</reference>
<proteinExistence type="predicted"/>
<protein>
    <submittedName>
        <fullName evidence="2">TIGR03936 family radical SAM-associated protein</fullName>
    </submittedName>
</protein>
<dbReference type="AlphaFoldDB" id="A0AAU8HWK2"/>
<sequence>MAKYWLKYSKGEAIRFISHLDILRAFERSFRRGNIPVEYTQGFNKRPRLSFATPLSLGVTSDGEYVEIALAEDLSEKELADSLNDVLPEGLKINGAKKLSKKMPTLGSLVQAARFEVFTQSEISSLNVTTFLDKKDVIITRTSKRKTRDINIRPLVFEIKQKSKGLSFLIAQGSEQNLRPSELLTSLDVTNYQLHKNETYFLYGENLVTPFQWLEKTEM</sequence>